<proteinExistence type="predicted"/>
<dbReference type="GO" id="GO:0006355">
    <property type="term" value="P:regulation of DNA-templated transcription"/>
    <property type="evidence" value="ECO:0007669"/>
    <property type="project" value="InterPro"/>
</dbReference>
<dbReference type="Gene3D" id="3.30.450.40">
    <property type="match status" value="1"/>
</dbReference>
<feature type="domain" description="PAC" evidence="3">
    <location>
        <begin position="211"/>
        <end position="263"/>
    </location>
</feature>
<dbReference type="PANTHER" id="PTHR44757:SF2">
    <property type="entry name" value="BIOFILM ARCHITECTURE MAINTENANCE PROTEIN MBAA"/>
    <property type="match status" value="1"/>
</dbReference>
<dbReference type="InterPro" id="IPR029016">
    <property type="entry name" value="GAF-like_dom_sf"/>
</dbReference>
<protein>
    <submittedName>
        <fullName evidence="4">Bacterioopsin transcriptional activator</fullName>
    </submittedName>
</protein>
<feature type="domain" description="PAS" evidence="2">
    <location>
        <begin position="264"/>
        <end position="318"/>
    </location>
</feature>
<dbReference type="SUPFAM" id="SSF55785">
    <property type="entry name" value="PYP-like sensor domain (PAS domain)"/>
    <property type="match status" value="2"/>
</dbReference>
<dbReference type="InterPro" id="IPR001610">
    <property type="entry name" value="PAC"/>
</dbReference>
<evidence type="ECO:0000256" key="1">
    <source>
        <dbReference type="SAM" id="Coils"/>
    </source>
</evidence>
<name>A0A150J3X3_9EURY</name>
<accession>A0A150J3X3</accession>
<gene>
    <name evidence="4" type="primary">bat_2</name>
    <name evidence="4" type="ORF">AMQ22_01101</name>
</gene>
<evidence type="ECO:0000313" key="4">
    <source>
        <dbReference type="EMBL" id="KYC51920.1"/>
    </source>
</evidence>
<dbReference type="SMART" id="SM00388">
    <property type="entry name" value="HisKA"/>
    <property type="match status" value="1"/>
</dbReference>
<comment type="caution">
    <text evidence="4">The sequence shown here is derived from an EMBL/GenBank/DDBJ whole genome shotgun (WGS) entry which is preliminary data.</text>
</comment>
<dbReference type="Pfam" id="PF13426">
    <property type="entry name" value="PAS_9"/>
    <property type="match status" value="1"/>
</dbReference>
<dbReference type="AlphaFoldDB" id="A0A150J3X3"/>
<dbReference type="InterPro" id="IPR000700">
    <property type="entry name" value="PAS-assoc_C"/>
</dbReference>
<evidence type="ECO:0000259" key="3">
    <source>
        <dbReference type="PROSITE" id="PS50113"/>
    </source>
</evidence>
<dbReference type="InterPro" id="IPR003661">
    <property type="entry name" value="HisK_dim/P_dom"/>
</dbReference>
<sequence length="461" mass="52908">MSEDDNSIKPAAFAGLKDFEFLFNKASSTNIEWLMSYTFKALKSGKTKVVNDIIKHQGLDKWKDYFLEAGLNSMAIVPLKTKGNPIGAYFLYSNELNFFNKSEIKLLEEMADDISFAIESIEKDAKRKEAEKALSESETKLRSIYNNAAVGIDLLDRDFKFIQLNDRLSKMFGYKNNELVGKSILDVTFSDDFEITIKNLTGLVNGNSESYILEKRYMKKDGTIFWGEVSASAIRKEEGEFLAIIGVIVDITQRKMAEEKIIESEEKYRELVENANSIIAKFDKEGKILSINEFGLKLFGYKEEELLGKTWVETILPKVDTTGKILESLATDIVNDVDKYSVNLNENIKKNGERVWIYWTNKPIRNENGDIEGILSVGTDVTDKIIADKQMEQNVEYFAHLVDHIRNPLAILSGFVQVKVDDEETRDRVLRQVDRIEDIIKQLDRGWMDTEDTRKFLKKHR</sequence>
<dbReference type="SMART" id="SM00086">
    <property type="entry name" value="PAC"/>
    <property type="match status" value="2"/>
</dbReference>
<dbReference type="SUPFAM" id="SSF55781">
    <property type="entry name" value="GAF domain-like"/>
    <property type="match status" value="1"/>
</dbReference>
<organism evidence="4 5">
    <name type="scientific">Candidatus Methanofastidiosum methylothiophilum</name>
    <dbReference type="NCBI Taxonomy" id="1705564"/>
    <lineage>
        <taxon>Archaea</taxon>
        <taxon>Methanobacteriati</taxon>
        <taxon>Methanobacteriota</taxon>
        <taxon>Stenosarchaea group</taxon>
        <taxon>Candidatus Methanofastidiosia</taxon>
        <taxon>Candidatus Methanofastidiosales</taxon>
        <taxon>Candidatus Methanofastidiosaceae</taxon>
        <taxon>Candidatus Methanofastidiosum</taxon>
    </lineage>
</organism>
<dbReference type="NCBIfam" id="TIGR00229">
    <property type="entry name" value="sensory_box"/>
    <property type="match status" value="2"/>
</dbReference>
<feature type="domain" description="PAS" evidence="2">
    <location>
        <begin position="137"/>
        <end position="207"/>
    </location>
</feature>
<feature type="coiled-coil region" evidence="1">
    <location>
        <begin position="118"/>
        <end position="147"/>
    </location>
</feature>
<dbReference type="EMBL" id="LNGC01000041">
    <property type="protein sequence ID" value="KYC51920.1"/>
    <property type="molecule type" value="Genomic_DNA"/>
</dbReference>
<reference evidence="4 5" key="1">
    <citation type="journal article" date="2016" name="ISME J.">
        <title>Chasing the elusive Euryarchaeota class WSA2: genomes reveal a uniquely fastidious methyl-reducing methanogen.</title>
        <authorList>
            <person name="Nobu M.K."/>
            <person name="Narihiro T."/>
            <person name="Kuroda K."/>
            <person name="Mei R."/>
            <person name="Liu W.T."/>
        </authorList>
    </citation>
    <scope>NUCLEOTIDE SEQUENCE [LARGE SCALE GENOMIC DNA]</scope>
    <source>
        <strain evidence="4">U1lsi0528_Bin055</strain>
    </source>
</reference>
<dbReference type="InterPro" id="IPR013767">
    <property type="entry name" value="PAS_fold"/>
</dbReference>
<dbReference type="GO" id="GO:0000155">
    <property type="term" value="F:phosphorelay sensor kinase activity"/>
    <property type="evidence" value="ECO:0007669"/>
    <property type="project" value="InterPro"/>
</dbReference>
<dbReference type="CDD" id="cd00130">
    <property type="entry name" value="PAS"/>
    <property type="match status" value="2"/>
</dbReference>
<dbReference type="SMART" id="SM00091">
    <property type="entry name" value="PAS"/>
    <property type="match status" value="2"/>
</dbReference>
<dbReference type="Gene3D" id="3.30.450.20">
    <property type="entry name" value="PAS domain"/>
    <property type="match status" value="2"/>
</dbReference>
<dbReference type="Pfam" id="PF00512">
    <property type="entry name" value="HisKA"/>
    <property type="match status" value="1"/>
</dbReference>
<dbReference type="InterPro" id="IPR035965">
    <property type="entry name" value="PAS-like_dom_sf"/>
</dbReference>
<dbReference type="PROSITE" id="PS50113">
    <property type="entry name" value="PAC"/>
    <property type="match status" value="2"/>
</dbReference>
<keyword evidence="1" id="KW-0175">Coiled coil</keyword>
<evidence type="ECO:0000313" key="5">
    <source>
        <dbReference type="Proteomes" id="UP000075398"/>
    </source>
</evidence>
<dbReference type="Proteomes" id="UP000075398">
    <property type="component" value="Unassembled WGS sequence"/>
</dbReference>
<dbReference type="CDD" id="cd00082">
    <property type="entry name" value="HisKA"/>
    <property type="match status" value="1"/>
</dbReference>
<dbReference type="PROSITE" id="PS50112">
    <property type="entry name" value="PAS"/>
    <property type="match status" value="2"/>
</dbReference>
<dbReference type="InterPro" id="IPR003018">
    <property type="entry name" value="GAF"/>
</dbReference>
<dbReference type="Pfam" id="PF13185">
    <property type="entry name" value="GAF_2"/>
    <property type="match status" value="1"/>
</dbReference>
<feature type="domain" description="PAC" evidence="3">
    <location>
        <begin position="338"/>
        <end position="393"/>
    </location>
</feature>
<evidence type="ECO:0000259" key="2">
    <source>
        <dbReference type="PROSITE" id="PS50112"/>
    </source>
</evidence>
<dbReference type="InterPro" id="IPR052155">
    <property type="entry name" value="Biofilm_reg_signaling"/>
</dbReference>
<dbReference type="PANTHER" id="PTHR44757">
    <property type="entry name" value="DIGUANYLATE CYCLASE DGCP"/>
    <property type="match status" value="1"/>
</dbReference>
<dbReference type="InterPro" id="IPR000014">
    <property type="entry name" value="PAS"/>
</dbReference>
<dbReference type="Pfam" id="PF00989">
    <property type="entry name" value="PAS"/>
    <property type="match status" value="1"/>
</dbReference>